<comment type="function">
    <text evidence="2">Repressor of jasmonate responses.</text>
</comment>
<evidence type="ECO:0000256" key="2">
    <source>
        <dbReference type="RuleBase" id="RU369065"/>
    </source>
</evidence>
<comment type="subcellular location">
    <subcellularLocation>
        <location evidence="2">Nucleus</location>
    </subcellularLocation>
</comment>
<evidence type="ECO:0000256" key="1">
    <source>
        <dbReference type="ARBA" id="ARBA00008614"/>
    </source>
</evidence>
<comment type="domain">
    <text evidence="2">The jas domain is required for interaction with COI1.</text>
</comment>
<reference evidence="4 5" key="1">
    <citation type="journal article" date="2023" name="G3 (Bethesda)">
        <title>A chromosome-length genome assembly and annotation of blackberry (Rubus argutus, cv. 'Hillquist').</title>
        <authorList>
            <person name="Bruna T."/>
            <person name="Aryal R."/>
            <person name="Dudchenko O."/>
            <person name="Sargent D.J."/>
            <person name="Mead D."/>
            <person name="Buti M."/>
            <person name="Cavallini A."/>
            <person name="Hytonen T."/>
            <person name="Andres J."/>
            <person name="Pham M."/>
            <person name="Weisz D."/>
            <person name="Mascagni F."/>
            <person name="Usai G."/>
            <person name="Natali L."/>
            <person name="Bassil N."/>
            <person name="Fernandez G.E."/>
            <person name="Lomsadze A."/>
            <person name="Armour M."/>
            <person name="Olukolu B."/>
            <person name="Poorten T."/>
            <person name="Britton C."/>
            <person name="Davik J."/>
            <person name="Ashrafi H."/>
            <person name="Aiden E.L."/>
            <person name="Borodovsky M."/>
            <person name="Worthington M."/>
        </authorList>
    </citation>
    <scope>NUCLEOTIDE SEQUENCE [LARGE SCALE GENOMIC DNA]</scope>
    <source>
        <strain evidence="4">PI 553951</strain>
    </source>
</reference>
<feature type="domain" description="Tify" evidence="3">
    <location>
        <begin position="35"/>
        <end position="69"/>
    </location>
</feature>
<dbReference type="PANTHER" id="PTHR33077:SF17">
    <property type="entry name" value="PROTEIN TIFY 5B"/>
    <property type="match status" value="1"/>
</dbReference>
<evidence type="ECO:0000313" key="5">
    <source>
        <dbReference type="Proteomes" id="UP001457282"/>
    </source>
</evidence>
<organism evidence="4 5">
    <name type="scientific">Rubus argutus</name>
    <name type="common">Southern blackberry</name>
    <dbReference type="NCBI Taxonomy" id="59490"/>
    <lineage>
        <taxon>Eukaryota</taxon>
        <taxon>Viridiplantae</taxon>
        <taxon>Streptophyta</taxon>
        <taxon>Embryophyta</taxon>
        <taxon>Tracheophyta</taxon>
        <taxon>Spermatophyta</taxon>
        <taxon>Magnoliopsida</taxon>
        <taxon>eudicotyledons</taxon>
        <taxon>Gunneridae</taxon>
        <taxon>Pentapetalae</taxon>
        <taxon>rosids</taxon>
        <taxon>fabids</taxon>
        <taxon>Rosales</taxon>
        <taxon>Rosaceae</taxon>
        <taxon>Rosoideae</taxon>
        <taxon>Rosoideae incertae sedis</taxon>
        <taxon>Rubus</taxon>
    </lineage>
</organism>
<dbReference type="AlphaFoldDB" id="A0AAW1WI68"/>
<protein>
    <recommendedName>
        <fullName evidence="2">Protein TIFY</fullName>
    </recommendedName>
    <alternativeName>
        <fullName evidence="2">Jasmonate ZIM domain-containing protein</fullName>
    </alternativeName>
</protein>
<sequence>MKKRSSDDLDLGLSPTTTDSLPEMIYQKAPMGDLTMASQEQITIFYDGRVYVFDIIELQVRSIILFATREMEGGMTSRSSKEAISFALQSQMLGPPCGSTKKSLQTFLQNRRKRSQEATPYNHNM</sequence>
<dbReference type="EMBL" id="JBEDUW010000006">
    <property type="protein sequence ID" value="KAK9924263.1"/>
    <property type="molecule type" value="Genomic_DNA"/>
</dbReference>
<name>A0AAW1WI68_RUBAR</name>
<gene>
    <name evidence="4" type="ORF">M0R45_032643</name>
</gene>
<dbReference type="SMART" id="SM00979">
    <property type="entry name" value="TIFY"/>
    <property type="match status" value="1"/>
</dbReference>
<keyword evidence="2" id="KW-1184">Jasmonic acid signaling pathway</keyword>
<dbReference type="PROSITE" id="PS51320">
    <property type="entry name" value="TIFY"/>
    <property type="match status" value="1"/>
</dbReference>
<dbReference type="GO" id="GO:0009611">
    <property type="term" value="P:response to wounding"/>
    <property type="evidence" value="ECO:0007669"/>
    <property type="project" value="UniProtKB-UniRule"/>
</dbReference>
<dbReference type="GO" id="GO:2000022">
    <property type="term" value="P:regulation of jasmonic acid mediated signaling pathway"/>
    <property type="evidence" value="ECO:0007669"/>
    <property type="project" value="UniProtKB-UniRule"/>
</dbReference>
<accession>A0AAW1WI68</accession>
<dbReference type="Proteomes" id="UP001457282">
    <property type="component" value="Unassembled WGS sequence"/>
</dbReference>
<keyword evidence="5" id="KW-1185">Reference proteome</keyword>
<dbReference type="Pfam" id="PF06200">
    <property type="entry name" value="tify"/>
    <property type="match status" value="1"/>
</dbReference>
<dbReference type="PANTHER" id="PTHR33077">
    <property type="entry name" value="PROTEIN TIFY 4A-RELATED-RELATED"/>
    <property type="match status" value="1"/>
</dbReference>
<comment type="similarity">
    <text evidence="1 2">Belongs to the TIFY/JAZ family.</text>
</comment>
<dbReference type="GO" id="GO:0031347">
    <property type="term" value="P:regulation of defense response"/>
    <property type="evidence" value="ECO:0007669"/>
    <property type="project" value="UniProtKB-UniRule"/>
</dbReference>
<comment type="caution">
    <text evidence="4">The sequence shown here is derived from an EMBL/GenBank/DDBJ whole genome shotgun (WGS) entry which is preliminary data.</text>
</comment>
<dbReference type="InterPro" id="IPR040390">
    <property type="entry name" value="TIFY/JAZ"/>
</dbReference>
<evidence type="ECO:0000259" key="3">
    <source>
        <dbReference type="PROSITE" id="PS51320"/>
    </source>
</evidence>
<keyword evidence="2" id="KW-0539">Nucleus</keyword>
<dbReference type="GO" id="GO:0005634">
    <property type="term" value="C:nucleus"/>
    <property type="evidence" value="ECO:0007669"/>
    <property type="project" value="UniProtKB-SubCell"/>
</dbReference>
<proteinExistence type="inferred from homology"/>
<evidence type="ECO:0000313" key="4">
    <source>
        <dbReference type="EMBL" id="KAK9924263.1"/>
    </source>
</evidence>
<dbReference type="InterPro" id="IPR010399">
    <property type="entry name" value="Tify_dom"/>
</dbReference>